<dbReference type="SUPFAM" id="SSF117916">
    <property type="entry name" value="Fe-S cluster assembly (FSCA) domain-like"/>
    <property type="match status" value="1"/>
</dbReference>
<dbReference type="EMBL" id="JAFREP010000015">
    <property type="protein sequence ID" value="MBO1320119.1"/>
    <property type="molecule type" value="Genomic_DNA"/>
</dbReference>
<evidence type="ECO:0000313" key="3">
    <source>
        <dbReference type="Proteomes" id="UP000664417"/>
    </source>
</evidence>
<comment type="caution">
    <text evidence="2">The sequence shown here is derived from an EMBL/GenBank/DDBJ whole genome shotgun (WGS) entry which is preliminary data.</text>
</comment>
<dbReference type="InterPro" id="IPR002744">
    <property type="entry name" value="MIP18-like"/>
</dbReference>
<proteinExistence type="predicted"/>
<evidence type="ECO:0000313" key="2">
    <source>
        <dbReference type="EMBL" id="MBO1320119.1"/>
    </source>
</evidence>
<gene>
    <name evidence="2" type="ORF">J3U88_16710</name>
</gene>
<name>A0A8J7QAL2_9BACT</name>
<evidence type="ECO:0000259" key="1">
    <source>
        <dbReference type="Pfam" id="PF01883"/>
    </source>
</evidence>
<dbReference type="Proteomes" id="UP000664417">
    <property type="component" value="Unassembled WGS sequence"/>
</dbReference>
<feature type="domain" description="MIP18 family-like" evidence="1">
    <location>
        <begin position="24"/>
        <end position="93"/>
    </location>
</feature>
<reference evidence="2" key="1">
    <citation type="submission" date="2021-03" db="EMBL/GenBank/DDBJ databases">
        <authorList>
            <person name="Wang G."/>
        </authorList>
    </citation>
    <scope>NUCLEOTIDE SEQUENCE</scope>
    <source>
        <strain evidence="2">KCTC 12899</strain>
    </source>
</reference>
<dbReference type="AlphaFoldDB" id="A0A8J7QAL2"/>
<protein>
    <submittedName>
        <fullName evidence="2">DUF59 domain-containing protein</fullName>
    </submittedName>
</protein>
<keyword evidence="3" id="KW-1185">Reference proteome</keyword>
<dbReference type="PANTHER" id="PTHR42831">
    <property type="entry name" value="FE-S PROTEIN MATURATION AUXILIARY FACTOR YITW"/>
    <property type="match status" value="1"/>
</dbReference>
<dbReference type="InterPro" id="IPR052339">
    <property type="entry name" value="Fe-S_Maturation_MIP18"/>
</dbReference>
<accession>A0A8J7QAL2</accession>
<dbReference type="InterPro" id="IPR034904">
    <property type="entry name" value="FSCA_dom_sf"/>
</dbReference>
<dbReference type="Gene3D" id="3.30.300.130">
    <property type="entry name" value="Fe-S cluster assembly (FSCA)"/>
    <property type="match status" value="1"/>
</dbReference>
<dbReference type="Pfam" id="PF01883">
    <property type="entry name" value="FeS_assembly_P"/>
    <property type="match status" value="1"/>
</dbReference>
<organism evidence="2 3">
    <name type="scientific">Acanthopleuribacter pedis</name>
    <dbReference type="NCBI Taxonomy" id="442870"/>
    <lineage>
        <taxon>Bacteria</taxon>
        <taxon>Pseudomonadati</taxon>
        <taxon>Acidobacteriota</taxon>
        <taxon>Holophagae</taxon>
        <taxon>Acanthopleuribacterales</taxon>
        <taxon>Acanthopleuribacteraceae</taxon>
        <taxon>Acanthopleuribacter</taxon>
    </lineage>
</organism>
<dbReference type="PANTHER" id="PTHR42831:SF1">
    <property type="entry name" value="FE-S PROTEIN MATURATION AUXILIARY FACTOR YITW"/>
    <property type="match status" value="1"/>
</dbReference>
<dbReference type="RefSeq" id="WP_207860070.1">
    <property type="nucleotide sequence ID" value="NZ_JAFREP010000015.1"/>
</dbReference>
<sequence length="119" mass="13447">MNETLPEPVDNLVPGDGGDAILRTDITEALRQVYDPEIPINIYEMGLIYRVDVDEAKKADVQMTLTTPNCPSAQELPMMVQQQIEMIPDITQVIVDIVWDPPWTPDMMTEEAKFELGMI</sequence>